<dbReference type="AlphaFoldDB" id="A0A1M7GT96"/>
<sequence>MTETGTISRPELTLPEAEAARLRDAYEQAGVILEYGSGGSTVMAGEMPGKQVFTVESDQSWAEMMRAWFHQAPPATGTEVNIIWSDIGPTKEWGYPTGNSEWQRYARYPLEVWDLPEMRQPDVVLVDGRFRAGCVLAAAFRTKAPVRVFVDDYARRRHYHRVEAFVGEPRMTGRMAEFDVMPMAVPGDRLLSIIEMMTRP</sequence>
<dbReference type="Gene3D" id="3.40.50.150">
    <property type="entry name" value="Vaccinia Virus protein VP39"/>
    <property type="match status" value="1"/>
</dbReference>
<dbReference type="EMBL" id="FRCB01000005">
    <property type="protein sequence ID" value="SHM19451.1"/>
    <property type="molecule type" value="Genomic_DNA"/>
</dbReference>
<reference evidence="1 2" key="1">
    <citation type="submission" date="2016-11" db="EMBL/GenBank/DDBJ databases">
        <authorList>
            <person name="Varghese N."/>
            <person name="Submissions S."/>
        </authorList>
    </citation>
    <scope>NUCLEOTIDE SEQUENCE [LARGE SCALE GENOMIC DNA]</scope>
    <source>
        <strain evidence="1 2">DSM 28249</strain>
    </source>
</reference>
<dbReference type="InterPro" id="IPR029063">
    <property type="entry name" value="SAM-dependent_MTases_sf"/>
</dbReference>
<evidence type="ECO:0000313" key="2">
    <source>
        <dbReference type="Proteomes" id="UP000322545"/>
    </source>
</evidence>
<dbReference type="RefSeq" id="WP_149779704.1">
    <property type="nucleotide sequence ID" value="NZ_FRCB01000005.1"/>
</dbReference>
<dbReference type="Proteomes" id="UP000322545">
    <property type="component" value="Unassembled WGS sequence"/>
</dbReference>
<proteinExistence type="predicted"/>
<gene>
    <name evidence="1" type="ORF">SAMN05443432_105139</name>
</gene>
<organism evidence="1 2">
    <name type="scientific">Roseovarius litoreus</name>
    <dbReference type="NCBI Taxonomy" id="1155722"/>
    <lineage>
        <taxon>Bacteria</taxon>
        <taxon>Pseudomonadati</taxon>
        <taxon>Pseudomonadota</taxon>
        <taxon>Alphaproteobacteria</taxon>
        <taxon>Rhodobacterales</taxon>
        <taxon>Roseobacteraceae</taxon>
        <taxon>Roseovarius</taxon>
    </lineage>
</organism>
<accession>A0A1M7GT96</accession>
<evidence type="ECO:0000313" key="1">
    <source>
        <dbReference type="EMBL" id="SHM19451.1"/>
    </source>
</evidence>
<name>A0A1M7GT96_9RHOB</name>
<keyword evidence="2" id="KW-1185">Reference proteome</keyword>
<protein>
    <submittedName>
        <fullName evidence="1">Uncharacterized protein</fullName>
    </submittedName>
</protein>